<feature type="region of interest" description="Disordered" evidence="1">
    <location>
        <begin position="1"/>
        <end position="20"/>
    </location>
</feature>
<sequence>METTMTSLEHTAYENGRSGIGPIGFAGRALRVFYHAMKMRSDRAALQAMPDFLLKDMGIARSEIDHYTSMRSAASDTDGMDIRDGG</sequence>
<dbReference type="AlphaFoldDB" id="A0A330H2N8"/>
<evidence type="ECO:0000313" key="3">
    <source>
        <dbReference type="EMBL" id="RAZ79789.1"/>
    </source>
</evidence>
<keyword evidence="4" id="KW-1185">Reference proteome</keyword>
<dbReference type="InterPro" id="IPR009506">
    <property type="entry name" value="YjiS-like"/>
</dbReference>
<dbReference type="Proteomes" id="UP000251956">
    <property type="component" value="Unassembled WGS sequence"/>
</dbReference>
<accession>A0A330H2N8</accession>
<evidence type="ECO:0000313" key="4">
    <source>
        <dbReference type="Proteomes" id="UP000251956"/>
    </source>
</evidence>
<dbReference type="EMBL" id="QMBQ01000001">
    <property type="protein sequence ID" value="RAZ79789.1"/>
    <property type="molecule type" value="Genomic_DNA"/>
</dbReference>
<protein>
    <recommendedName>
        <fullName evidence="2">YjiS-like domain-containing protein</fullName>
    </recommendedName>
</protein>
<proteinExistence type="predicted"/>
<reference evidence="3 4" key="1">
    <citation type="submission" date="2018-07" db="EMBL/GenBank/DDBJ databases">
        <title>Diversity of Mesorhizobium strains in Brazil.</title>
        <authorList>
            <person name="Helene L.C.F."/>
            <person name="Dall'Agnol R."/>
            <person name="Delamuta J.R.M."/>
            <person name="Hungria M."/>
        </authorList>
    </citation>
    <scope>NUCLEOTIDE SEQUENCE [LARGE SCALE GENOMIC DNA]</scope>
    <source>
        <strain evidence="3 4">CNPSo 3140</strain>
    </source>
</reference>
<name>A0A330H2N8_9HYPH</name>
<comment type="caution">
    <text evidence="3">The sequence shown here is derived from an EMBL/GenBank/DDBJ whole genome shotgun (WGS) entry which is preliminary data.</text>
</comment>
<dbReference type="OrthoDB" id="8085937at2"/>
<dbReference type="Pfam" id="PF06568">
    <property type="entry name" value="YjiS-like"/>
    <property type="match status" value="1"/>
</dbReference>
<feature type="domain" description="YjiS-like" evidence="2">
    <location>
        <begin position="40"/>
        <end position="65"/>
    </location>
</feature>
<organism evidence="3 4">
    <name type="scientific">Mesorhizobium atlanticum</name>
    <dbReference type="NCBI Taxonomy" id="2233532"/>
    <lineage>
        <taxon>Bacteria</taxon>
        <taxon>Pseudomonadati</taxon>
        <taxon>Pseudomonadota</taxon>
        <taxon>Alphaproteobacteria</taxon>
        <taxon>Hyphomicrobiales</taxon>
        <taxon>Phyllobacteriaceae</taxon>
        <taxon>Mesorhizobium</taxon>
    </lineage>
</organism>
<gene>
    <name evidence="3" type="ORF">DPM35_00325</name>
</gene>
<evidence type="ECO:0000256" key="1">
    <source>
        <dbReference type="SAM" id="MobiDB-lite"/>
    </source>
</evidence>
<evidence type="ECO:0000259" key="2">
    <source>
        <dbReference type="Pfam" id="PF06568"/>
    </source>
</evidence>